<dbReference type="Pfam" id="PF06968">
    <property type="entry name" value="BATS"/>
    <property type="match status" value="1"/>
</dbReference>
<dbReference type="GO" id="GO:0004076">
    <property type="term" value="F:biotin synthase activity"/>
    <property type="evidence" value="ECO:0007669"/>
    <property type="project" value="InterPro"/>
</dbReference>
<dbReference type="CDD" id="cd01335">
    <property type="entry name" value="Radical_SAM"/>
    <property type="match status" value="1"/>
</dbReference>
<evidence type="ECO:0000256" key="1">
    <source>
        <dbReference type="ARBA" id="ARBA00022485"/>
    </source>
</evidence>
<evidence type="ECO:0000256" key="6">
    <source>
        <dbReference type="ARBA" id="ARBA00034078"/>
    </source>
</evidence>
<keyword evidence="2 7" id="KW-0949">S-adenosyl-L-methionine</keyword>
<dbReference type="SFLD" id="SFLDS00029">
    <property type="entry name" value="Radical_SAM"/>
    <property type="match status" value="1"/>
</dbReference>
<dbReference type="SMART" id="SM00876">
    <property type="entry name" value="BATS"/>
    <property type="match status" value="1"/>
</dbReference>
<dbReference type="InterPro" id="IPR002684">
    <property type="entry name" value="Biotin_synth/BioAB"/>
</dbReference>
<dbReference type="GO" id="GO:0051539">
    <property type="term" value="F:4 iron, 4 sulfur cluster binding"/>
    <property type="evidence" value="ECO:0007669"/>
    <property type="project" value="UniProtKB-KW"/>
</dbReference>
<dbReference type="SMART" id="SM00729">
    <property type="entry name" value="Elp3"/>
    <property type="match status" value="1"/>
</dbReference>
<dbReference type="Pfam" id="PF04055">
    <property type="entry name" value="Radical_SAM"/>
    <property type="match status" value="1"/>
</dbReference>
<keyword evidence="1 7" id="KW-0004">4Fe-4S</keyword>
<dbReference type="EMBL" id="FMXB01000011">
    <property type="protein sequence ID" value="SDA60004.1"/>
    <property type="molecule type" value="Genomic_DNA"/>
</dbReference>
<dbReference type="GO" id="GO:0051537">
    <property type="term" value="F:2 iron, 2 sulfur cluster binding"/>
    <property type="evidence" value="ECO:0007669"/>
    <property type="project" value="TreeGrafter"/>
</dbReference>
<feature type="binding site" evidence="8">
    <location>
        <position position="184"/>
    </location>
    <ligand>
        <name>S-adenosyl-L-methionine</name>
        <dbReference type="ChEBI" id="CHEBI:59789"/>
    </ligand>
</feature>
<evidence type="ECO:0000256" key="7">
    <source>
        <dbReference type="PIRSR" id="PIRSR004762-1"/>
    </source>
</evidence>
<dbReference type="PANTHER" id="PTHR22976">
    <property type="entry name" value="BIOTIN SYNTHASE"/>
    <property type="match status" value="1"/>
</dbReference>
<feature type="binding site" evidence="7">
    <location>
        <position position="71"/>
    </location>
    <ligand>
        <name>[4Fe-4S] cluster</name>
        <dbReference type="ChEBI" id="CHEBI:49883"/>
        <note>4Fe-4S-S-AdoMet</note>
    </ligand>
</feature>
<dbReference type="OrthoDB" id="61910at2157"/>
<gene>
    <name evidence="10" type="ORF">SAMN02910315_01566</name>
</gene>
<evidence type="ECO:0000256" key="8">
    <source>
        <dbReference type="PIRSR" id="PIRSR004762-2"/>
    </source>
</evidence>
<dbReference type="GO" id="GO:0009102">
    <property type="term" value="P:biotin biosynthetic process"/>
    <property type="evidence" value="ECO:0007669"/>
    <property type="project" value="InterPro"/>
</dbReference>
<reference evidence="10 11" key="1">
    <citation type="submission" date="2016-10" db="EMBL/GenBank/DDBJ databases">
        <authorList>
            <person name="Varghese N."/>
            <person name="Submissions S."/>
        </authorList>
    </citation>
    <scope>NUCLEOTIDE SEQUENCE [LARGE SCALE GENOMIC DNA]</scope>
    <source>
        <strain evidence="10 11">DSM 16643</strain>
    </source>
</reference>
<keyword evidence="3" id="KW-0479">Metal-binding</keyword>
<dbReference type="PIRSF" id="PIRSF004762">
    <property type="entry name" value="CHP00423"/>
    <property type="match status" value="1"/>
</dbReference>
<dbReference type="InterPro" id="IPR006638">
    <property type="entry name" value="Elp3/MiaA/NifB-like_rSAM"/>
</dbReference>
<feature type="binding site" evidence="7">
    <location>
        <position position="62"/>
    </location>
    <ligand>
        <name>[4Fe-4S] cluster</name>
        <dbReference type="ChEBI" id="CHEBI:49883"/>
        <note>4Fe-4S-S-AdoMet</note>
    </ligand>
</feature>
<evidence type="ECO:0000313" key="10">
    <source>
        <dbReference type="EMBL" id="SDA60004.1"/>
    </source>
</evidence>
<comment type="cofactor">
    <cofactor evidence="6">
        <name>[2Fe-2S] cluster</name>
        <dbReference type="ChEBI" id="CHEBI:190135"/>
    </cofactor>
</comment>
<proteinExistence type="predicted"/>
<feature type="binding site" evidence="8">
    <location>
        <position position="165"/>
    </location>
    <ligand>
        <name>S-adenosyl-L-methionine</name>
        <dbReference type="ChEBI" id="CHEBI:59789"/>
    </ligand>
</feature>
<dbReference type="InterPro" id="IPR023858">
    <property type="entry name" value="HcgA-like"/>
</dbReference>
<dbReference type="SFLD" id="SFLDG01279">
    <property type="entry name" value="HMD_cofactor_maturase_(HmdB-li"/>
    <property type="match status" value="1"/>
</dbReference>
<dbReference type="NCBIfam" id="TIGR03957">
    <property type="entry name" value="rSAM_HmdB"/>
    <property type="match status" value="1"/>
</dbReference>
<protein>
    <submittedName>
        <fullName evidence="10">Biotin synthase</fullName>
    </submittedName>
</protein>
<keyword evidence="5 7" id="KW-0411">Iron-sulfur</keyword>
<dbReference type="SFLD" id="SFLDG01060">
    <property type="entry name" value="BATS_domain_containing"/>
    <property type="match status" value="1"/>
</dbReference>
<dbReference type="PROSITE" id="PS51918">
    <property type="entry name" value="RADICAL_SAM"/>
    <property type="match status" value="1"/>
</dbReference>
<dbReference type="InterPro" id="IPR010722">
    <property type="entry name" value="BATS_dom"/>
</dbReference>
<dbReference type="RefSeq" id="WP_149732096.1">
    <property type="nucleotide sequence ID" value="NZ_FMXB01000011.1"/>
</dbReference>
<evidence type="ECO:0000256" key="4">
    <source>
        <dbReference type="ARBA" id="ARBA00023004"/>
    </source>
</evidence>
<dbReference type="SUPFAM" id="SSF102114">
    <property type="entry name" value="Radical SAM enzymes"/>
    <property type="match status" value="1"/>
</dbReference>
<keyword evidence="4 7" id="KW-0408">Iron</keyword>
<dbReference type="Proteomes" id="UP000323439">
    <property type="component" value="Unassembled WGS sequence"/>
</dbReference>
<dbReference type="InterPro" id="IPR013785">
    <property type="entry name" value="Aldolase_TIM"/>
</dbReference>
<name>A0A1G5WQ09_9EURY</name>
<dbReference type="InterPro" id="IPR058240">
    <property type="entry name" value="rSAM_sf"/>
</dbReference>
<feature type="domain" description="Radical SAM core" evidence="9">
    <location>
        <begin position="48"/>
        <end position="272"/>
    </location>
</feature>
<dbReference type="Gene3D" id="3.20.20.70">
    <property type="entry name" value="Aldolase class I"/>
    <property type="match status" value="1"/>
</dbReference>
<organism evidence="10 11">
    <name type="scientific">Methanobrevibacter millerae</name>
    <dbReference type="NCBI Taxonomy" id="230361"/>
    <lineage>
        <taxon>Archaea</taxon>
        <taxon>Methanobacteriati</taxon>
        <taxon>Methanobacteriota</taxon>
        <taxon>Methanomada group</taxon>
        <taxon>Methanobacteria</taxon>
        <taxon>Methanobacteriales</taxon>
        <taxon>Methanobacteriaceae</taxon>
        <taxon>Methanobrevibacter</taxon>
    </lineage>
</organism>
<keyword evidence="11" id="KW-1185">Reference proteome</keyword>
<dbReference type="AlphaFoldDB" id="A0A1G5WQ09"/>
<sequence length="332" mass="36702">MIDEIFKKAKEGKELSDEEFLELLRIDDDENLDKLFKIAADIRDDQSKTIKLTSTVHITNKCQIQPRCAYCGFAEKTSSKGYYNAFYKSNDEILKAVLSITDAHIPRVSCSGGYGYKGKQAVNACKIVKENTDLEILVNVGGDLTPESIKKLAELGADTVCCNLETINEEVFNKIKPGDSLSQRIKTCQLVCDAGIGLSSGLLLGIGESPEDRIRHLRFLSTFETLEEIPIMGFNPYKDTPMANHPAFPLKEQLKIVAVTRIMYPDIRITMPTPTVGPENVEYSLKAGANNLATVIAENYPLEVKGVGSPEYGNYTEVVNVIEKLGLIPQTI</sequence>
<feature type="binding site" evidence="7">
    <location>
        <position position="68"/>
    </location>
    <ligand>
        <name>[4Fe-4S] cluster</name>
        <dbReference type="ChEBI" id="CHEBI:49883"/>
        <note>4Fe-4S-S-AdoMet</note>
    </ligand>
</feature>
<evidence type="ECO:0000259" key="9">
    <source>
        <dbReference type="PROSITE" id="PS51918"/>
    </source>
</evidence>
<accession>A0A1G5WQ09</accession>
<dbReference type="PANTHER" id="PTHR22976:SF2">
    <property type="entry name" value="BIOTIN SYNTHASE, MITOCHONDRIAL"/>
    <property type="match status" value="1"/>
</dbReference>
<dbReference type="SFLD" id="SFLDF00330">
    <property type="entry name" value="HMD_cofactor_maturase_(HmdB-li"/>
    <property type="match status" value="1"/>
</dbReference>
<comment type="cofactor">
    <cofactor evidence="7">
        <name>[4Fe-4S] cluster</name>
        <dbReference type="ChEBI" id="CHEBI:49883"/>
    </cofactor>
    <text evidence="7">Binds 1 [4Fe-4S] cluster. The cluster is coordinated with 3 cysteines and an exchangeable S-adenosyl-L-methionine.</text>
</comment>
<dbReference type="InterPro" id="IPR007197">
    <property type="entry name" value="rSAM"/>
</dbReference>
<evidence type="ECO:0000256" key="5">
    <source>
        <dbReference type="ARBA" id="ARBA00023014"/>
    </source>
</evidence>
<evidence type="ECO:0000256" key="2">
    <source>
        <dbReference type="ARBA" id="ARBA00022691"/>
    </source>
</evidence>
<dbReference type="GO" id="GO:0046872">
    <property type="term" value="F:metal ion binding"/>
    <property type="evidence" value="ECO:0007669"/>
    <property type="project" value="UniProtKB-KW"/>
</dbReference>
<evidence type="ECO:0000256" key="3">
    <source>
        <dbReference type="ARBA" id="ARBA00022723"/>
    </source>
</evidence>
<evidence type="ECO:0000313" key="11">
    <source>
        <dbReference type="Proteomes" id="UP000323439"/>
    </source>
</evidence>